<dbReference type="Proteomes" id="UP000034502">
    <property type="component" value="Unassembled WGS sequence"/>
</dbReference>
<dbReference type="InterPro" id="IPR001296">
    <property type="entry name" value="Glyco_trans_1"/>
</dbReference>
<name>A0A0G1S3Y9_9BACT</name>
<evidence type="ECO:0000313" key="3">
    <source>
        <dbReference type="EMBL" id="KKU64204.1"/>
    </source>
</evidence>
<organism evidence="3 4">
    <name type="scientific">Candidatus Amesbacteria bacterium GW2011_GWC1_47_15</name>
    <dbReference type="NCBI Taxonomy" id="1618364"/>
    <lineage>
        <taxon>Bacteria</taxon>
        <taxon>Candidatus Amesiibacteriota</taxon>
    </lineage>
</organism>
<dbReference type="Pfam" id="PF13439">
    <property type="entry name" value="Glyco_transf_4"/>
    <property type="match status" value="2"/>
</dbReference>
<sequence length="426" mass="47952">MKIAYFADAYKPQINGMTISVEAFAKAFSKEHEIMIFAPGYGRKEVIEKEGRIVIRRYPSFVFPSYKDWQVATPDIGEILKATEEFNPDIIHFHSPGPLGMLGILAAKKLKKPLVGTYHTLFSETLVYISPAKLLERYIRYIDRVVSGLGLEVNRQKNVDKPGEETLSKKITWSLLNRIYKYCDVVICPSGAIKRELSKRGMEVRMEVVSNGLDLKRFPPKKEYKQKQVILHAGRLGYEKNIDVVLDAFKLVLTKCPEAILWIAGGGPADESLKKKAEKNGISGKVRFLGMVDRKELAKIYREADVFVTASTMETQGLVILEAMASGLPVVGVKAFAVPDVVKHGTNGYLVMPGGAKDMAEKTAKILQDLKLQKKMGKAAREAAQKHDITICVSKMEKVYRSLSVKERLTFRERIKWQIARVWQQG</sequence>
<protein>
    <submittedName>
        <fullName evidence="3">Glycosyltransferase, group 1 family protein</fullName>
    </submittedName>
</protein>
<comment type="caution">
    <text evidence="3">The sequence shown here is derived from an EMBL/GenBank/DDBJ whole genome shotgun (WGS) entry which is preliminary data.</text>
</comment>
<dbReference type="Pfam" id="PF00534">
    <property type="entry name" value="Glycos_transf_1"/>
    <property type="match status" value="1"/>
</dbReference>
<dbReference type="PANTHER" id="PTHR45947:SF3">
    <property type="entry name" value="SULFOQUINOVOSYL TRANSFERASE SQD2"/>
    <property type="match status" value="1"/>
</dbReference>
<reference evidence="3 4" key="1">
    <citation type="journal article" date="2015" name="Nature">
        <title>rRNA introns, odd ribosomes, and small enigmatic genomes across a large radiation of phyla.</title>
        <authorList>
            <person name="Brown C.T."/>
            <person name="Hug L.A."/>
            <person name="Thomas B.C."/>
            <person name="Sharon I."/>
            <person name="Castelle C.J."/>
            <person name="Singh A."/>
            <person name="Wilkins M.J."/>
            <person name="Williams K.H."/>
            <person name="Banfield J.F."/>
        </authorList>
    </citation>
    <scope>NUCLEOTIDE SEQUENCE [LARGE SCALE GENOMIC DNA]</scope>
</reference>
<evidence type="ECO:0000313" key="4">
    <source>
        <dbReference type="Proteomes" id="UP000034502"/>
    </source>
</evidence>
<dbReference type="InterPro" id="IPR050194">
    <property type="entry name" value="Glycosyltransferase_grp1"/>
</dbReference>
<dbReference type="AlphaFoldDB" id="A0A0G1S3Y9"/>
<dbReference type="PANTHER" id="PTHR45947">
    <property type="entry name" value="SULFOQUINOVOSYL TRANSFERASE SQD2"/>
    <property type="match status" value="1"/>
</dbReference>
<feature type="domain" description="Glycosyl transferase family 1" evidence="1">
    <location>
        <begin position="220"/>
        <end position="382"/>
    </location>
</feature>
<proteinExistence type="predicted"/>
<gene>
    <name evidence="3" type="ORF">UX86_C0011G0012</name>
</gene>
<feature type="domain" description="Glycosyltransferase subfamily 4-like N-terminal" evidence="2">
    <location>
        <begin position="14"/>
        <end position="146"/>
    </location>
</feature>
<evidence type="ECO:0000259" key="2">
    <source>
        <dbReference type="Pfam" id="PF13439"/>
    </source>
</evidence>
<feature type="domain" description="Glycosyltransferase subfamily 4-like N-terminal" evidence="2">
    <location>
        <begin position="165"/>
        <end position="217"/>
    </location>
</feature>
<dbReference type="GO" id="GO:0016757">
    <property type="term" value="F:glycosyltransferase activity"/>
    <property type="evidence" value="ECO:0007669"/>
    <property type="project" value="InterPro"/>
</dbReference>
<dbReference type="Gene3D" id="3.40.50.2000">
    <property type="entry name" value="Glycogen Phosphorylase B"/>
    <property type="match status" value="3"/>
</dbReference>
<dbReference type="STRING" id="1618364.UX86_C0011G0012"/>
<dbReference type="EMBL" id="LCNU01000011">
    <property type="protein sequence ID" value="KKU64204.1"/>
    <property type="molecule type" value="Genomic_DNA"/>
</dbReference>
<dbReference type="InterPro" id="IPR028098">
    <property type="entry name" value="Glyco_trans_4-like_N"/>
</dbReference>
<accession>A0A0G1S3Y9</accession>
<dbReference type="SUPFAM" id="SSF53756">
    <property type="entry name" value="UDP-Glycosyltransferase/glycogen phosphorylase"/>
    <property type="match status" value="1"/>
</dbReference>
<evidence type="ECO:0000259" key="1">
    <source>
        <dbReference type="Pfam" id="PF00534"/>
    </source>
</evidence>
<keyword evidence="3" id="KW-0808">Transferase</keyword>